<keyword evidence="3" id="KW-0328">Glycosyltransferase</keyword>
<dbReference type="Pfam" id="PF00535">
    <property type="entry name" value="Glycos_transf_2"/>
    <property type="match status" value="1"/>
</dbReference>
<organism evidence="6 7">
    <name type="scientific">Bifidobacterium parmae</name>
    <dbReference type="NCBI Taxonomy" id="361854"/>
    <lineage>
        <taxon>Bacteria</taxon>
        <taxon>Bacillati</taxon>
        <taxon>Actinomycetota</taxon>
        <taxon>Actinomycetes</taxon>
        <taxon>Bifidobacteriales</taxon>
        <taxon>Bifidobacteriaceae</taxon>
        <taxon>Bifidobacterium</taxon>
    </lineage>
</organism>
<name>A0A2N5J3K0_9BIFI</name>
<dbReference type="RefSeq" id="WP_243394370.1">
    <property type="nucleotide sequence ID" value="NZ_NMWT01000013.1"/>
</dbReference>
<gene>
    <name evidence="6" type="ORF">Uis4E_1166</name>
</gene>
<dbReference type="Proteomes" id="UP000235034">
    <property type="component" value="Unassembled WGS sequence"/>
</dbReference>
<sequence length="311" mass="35084">MPSANKTVAAIVVTYNRLEKLKNVLASLEAQTRLPEQLVIVNNASTDDTAAYLAEYERDFALKDKVKITIVTLPENAGGAGGFSAGMRKGYELGADFVWIFDDDGYPQPTALEKLLEGYGNAVKALGPDVPYVCSMVKFIDGSISEMNNPVPTWDWGRLQAKGYDNLVMVTSCSFVSVLVPRWVMEAFGLPYKEYFIWFDDAEYTLRITKSCPGVEVTDSVVLHDMGVNQGVNYSMVNDKNVWKFSYGARNEGSYRLHHRNVWQYLYFCIMVHNAMRRGNVARPLRRKIYGQLLKAIKFNPKVDFPQQPEA</sequence>
<evidence type="ECO:0000313" key="7">
    <source>
        <dbReference type="Proteomes" id="UP000235034"/>
    </source>
</evidence>
<keyword evidence="4 6" id="KW-0808">Transferase</keyword>
<protein>
    <submittedName>
        <fullName evidence="6">Glycosyl transferase</fullName>
    </submittedName>
</protein>
<dbReference type="InterPro" id="IPR029044">
    <property type="entry name" value="Nucleotide-diphossugar_trans"/>
</dbReference>
<dbReference type="CDD" id="cd04185">
    <property type="entry name" value="GT_2_like_b"/>
    <property type="match status" value="1"/>
</dbReference>
<proteinExistence type="inferred from homology"/>
<dbReference type="AlphaFoldDB" id="A0A2N5J3K0"/>
<comment type="caution">
    <text evidence="6">The sequence shown here is derived from an EMBL/GenBank/DDBJ whole genome shotgun (WGS) entry which is preliminary data.</text>
</comment>
<keyword evidence="7" id="KW-1185">Reference proteome</keyword>
<dbReference type="PANTHER" id="PTHR43179">
    <property type="entry name" value="RHAMNOSYLTRANSFERASE WBBL"/>
    <property type="match status" value="1"/>
</dbReference>
<comment type="similarity">
    <text evidence="2">Belongs to the glycosyltransferase 2 family.</text>
</comment>
<dbReference type="InterPro" id="IPR001173">
    <property type="entry name" value="Glyco_trans_2-like"/>
</dbReference>
<evidence type="ECO:0000256" key="4">
    <source>
        <dbReference type="ARBA" id="ARBA00022679"/>
    </source>
</evidence>
<reference evidence="6 7" key="1">
    <citation type="submission" date="2017-07" db="EMBL/GenBank/DDBJ databases">
        <title>Bifidobacterium novel species.</title>
        <authorList>
            <person name="Lugli G.A."/>
            <person name="Milani C."/>
            <person name="Duranti S."/>
            <person name="Mangifesta M."/>
        </authorList>
    </citation>
    <scope>NUCLEOTIDE SEQUENCE [LARGE SCALE GENOMIC DNA]</scope>
    <source>
        <strain evidence="6 7">77</strain>
    </source>
</reference>
<dbReference type="SUPFAM" id="SSF53448">
    <property type="entry name" value="Nucleotide-diphospho-sugar transferases"/>
    <property type="match status" value="1"/>
</dbReference>
<evidence type="ECO:0000313" key="6">
    <source>
        <dbReference type="EMBL" id="PLS28802.1"/>
    </source>
</evidence>
<evidence type="ECO:0000256" key="1">
    <source>
        <dbReference type="ARBA" id="ARBA00004776"/>
    </source>
</evidence>
<accession>A0A2N5J3K0</accession>
<feature type="domain" description="Glycosyltransferase 2-like" evidence="5">
    <location>
        <begin position="11"/>
        <end position="121"/>
    </location>
</feature>
<evidence type="ECO:0000259" key="5">
    <source>
        <dbReference type="Pfam" id="PF00535"/>
    </source>
</evidence>
<dbReference type="PANTHER" id="PTHR43179:SF12">
    <property type="entry name" value="GALACTOFURANOSYLTRANSFERASE GLFT2"/>
    <property type="match status" value="1"/>
</dbReference>
<dbReference type="Gene3D" id="3.90.550.10">
    <property type="entry name" value="Spore Coat Polysaccharide Biosynthesis Protein SpsA, Chain A"/>
    <property type="match status" value="1"/>
</dbReference>
<comment type="pathway">
    <text evidence="1">Cell wall biogenesis; cell wall polysaccharide biosynthesis.</text>
</comment>
<evidence type="ECO:0000256" key="3">
    <source>
        <dbReference type="ARBA" id="ARBA00022676"/>
    </source>
</evidence>
<evidence type="ECO:0000256" key="2">
    <source>
        <dbReference type="ARBA" id="ARBA00006739"/>
    </source>
</evidence>
<dbReference type="GO" id="GO:0016757">
    <property type="term" value="F:glycosyltransferase activity"/>
    <property type="evidence" value="ECO:0007669"/>
    <property type="project" value="UniProtKB-KW"/>
</dbReference>
<dbReference type="EMBL" id="NMWT01000013">
    <property type="protein sequence ID" value="PLS28802.1"/>
    <property type="molecule type" value="Genomic_DNA"/>
</dbReference>